<dbReference type="AlphaFoldDB" id="A0A6S6QY66"/>
<comment type="function">
    <text evidence="3">Required for maturation of urease via the functional incorporation of the urease nickel metallocenter.</text>
</comment>
<keyword evidence="2 3" id="KW-0143">Chaperone</keyword>
<name>A0A6S6QY66_9HYPH</name>
<evidence type="ECO:0000256" key="2">
    <source>
        <dbReference type="ARBA" id="ARBA00023186"/>
    </source>
</evidence>
<protein>
    <recommendedName>
        <fullName evidence="3">Urease accessory protein UreD</fullName>
    </recommendedName>
</protein>
<dbReference type="PANTHER" id="PTHR33643:SF1">
    <property type="entry name" value="UREASE ACCESSORY PROTEIN D"/>
    <property type="match status" value="1"/>
</dbReference>
<dbReference type="RefSeq" id="WP_222875161.1">
    <property type="nucleotide sequence ID" value="NZ_AP023361.1"/>
</dbReference>
<comment type="subunit">
    <text evidence="3">UreD, UreF and UreG form a complex that acts as a GTP-hydrolysis-dependent molecular chaperone, activating the urease apoprotein by helping to assemble the nickel containing metallocenter of UreC. The UreE protein probably delivers the nickel.</text>
</comment>
<dbReference type="HAMAP" id="MF_01384">
    <property type="entry name" value="UreD"/>
    <property type="match status" value="1"/>
</dbReference>
<keyword evidence="3" id="KW-0996">Nickel insertion</keyword>
<evidence type="ECO:0000256" key="3">
    <source>
        <dbReference type="HAMAP-Rule" id="MF_01384"/>
    </source>
</evidence>
<evidence type="ECO:0000313" key="5">
    <source>
        <dbReference type="Proteomes" id="UP000515317"/>
    </source>
</evidence>
<keyword evidence="5" id="KW-1185">Reference proteome</keyword>
<dbReference type="InterPro" id="IPR002669">
    <property type="entry name" value="UreD"/>
</dbReference>
<dbReference type="EMBL" id="AP023361">
    <property type="protein sequence ID" value="BCJ91518.1"/>
    <property type="molecule type" value="Genomic_DNA"/>
</dbReference>
<evidence type="ECO:0000313" key="4">
    <source>
        <dbReference type="EMBL" id="BCJ91518.1"/>
    </source>
</evidence>
<proteinExistence type="inferred from homology"/>
<comment type="subcellular location">
    <subcellularLocation>
        <location evidence="3">Cytoplasm</location>
    </subcellularLocation>
</comment>
<sequence length="280" mass="30468">MYATAWSSDGFSAPRRQRAHGQLSFEVAVSDGRTRPVRIGESGPSRIRLPNVETPCLEAVMMNTGGGIACGDRFDVSILATEGSELVMTTPAAERCYRSDGAVAAVDVDLRVASGASLAWLPQETLLYNEGRLRRRLSAEIAEDAKLMMFECAVFGRTAHRETVETGLFEDRWRISRAGRLVYADTLRLDGPIQSLLDRPSVAKGSRAIATFLYVAPDAESRIDEARELLAGAPCDAAASAWNGVLAIRFLAPEIAALRRAAIDFITAFRGTPLPRVWHS</sequence>
<organism evidence="4 5">
    <name type="scientific">Terrihabitans soli</name>
    <dbReference type="NCBI Taxonomy" id="708113"/>
    <lineage>
        <taxon>Bacteria</taxon>
        <taxon>Pseudomonadati</taxon>
        <taxon>Pseudomonadota</taxon>
        <taxon>Alphaproteobacteria</taxon>
        <taxon>Hyphomicrobiales</taxon>
        <taxon>Terrihabitans</taxon>
    </lineage>
</organism>
<dbReference type="Proteomes" id="UP000515317">
    <property type="component" value="Chromosome"/>
</dbReference>
<evidence type="ECO:0000256" key="1">
    <source>
        <dbReference type="ARBA" id="ARBA00007177"/>
    </source>
</evidence>
<dbReference type="KEGG" id="tso:IZ6_22530"/>
<dbReference type="GO" id="GO:0005737">
    <property type="term" value="C:cytoplasm"/>
    <property type="evidence" value="ECO:0007669"/>
    <property type="project" value="UniProtKB-SubCell"/>
</dbReference>
<keyword evidence="3" id="KW-0963">Cytoplasm</keyword>
<dbReference type="PANTHER" id="PTHR33643">
    <property type="entry name" value="UREASE ACCESSORY PROTEIN D"/>
    <property type="match status" value="1"/>
</dbReference>
<gene>
    <name evidence="3 4" type="primary">ureD</name>
    <name evidence="4" type="ORF">IZ6_22530</name>
</gene>
<accession>A0A6S6QY66</accession>
<dbReference type="GO" id="GO:0016151">
    <property type="term" value="F:nickel cation binding"/>
    <property type="evidence" value="ECO:0007669"/>
    <property type="project" value="UniProtKB-UniRule"/>
</dbReference>
<reference evidence="4 5" key="1">
    <citation type="submission" date="2020-08" db="EMBL/GenBank/DDBJ databases">
        <title>Genome sequence of Rhizobiales bacterium strain IZ6.</title>
        <authorList>
            <person name="Nakai R."/>
            <person name="Naganuma T."/>
        </authorList>
    </citation>
    <scope>NUCLEOTIDE SEQUENCE [LARGE SCALE GENOMIC DNA]</scope>
    <source>
        <strain evidence="4 5">IZ6</strain>
    </source>
</reference>
<dbReference type="Pfam" id="PF01774">
    <property type="entry name" value="UreD"/>
    <property type="match status" value="1"/>
</dbReference>
<comment type="similarity">
    <text evidence="1 3">Belongs to the UreD family.</text>
</comment>